<dbReference type="Pfam" id="PF01476">
    <property type="entry name" value="LysM"/>
    <property type="match status" value="1"/>
</dbReference>
<dbReference type="SUPFAM" id="SSF51261">
    <property type="entry name" value="Duplicated hybrid motif"/>
    <property type="match status" value="1"/>
</dbReference>
<evidence type="ECO:0000313" key="2">
    <source>
        <dbReference type="EMBL" id="OKH45442.1"/>
    </source>
</evidence>
<organism evidence="2 3">
    <name type="scientific">Phormidium tenue NIES-30</name>
    <dbReference type="NCBI Taxonomy" id="549789"/>
    <lineage>
        <taxon>Bacteria</taxon>
        <taxon>Bacillati</taxon>
        <taxon>Cyanobacteriota</taxon>
        <taxon>Cyanophyceae</taxon>
        <taxon>Oscillatoriophycideae</taxon>
        <taxon>Oscillatoriales</taxon>
        <taxon>Oscillatoriaceae</taxon>
        <taxon>Phormidium</taxon>
    </lineage>
</organism>
<dbReference type="SMART" id="SM00257">
    <property type="entry name" value="LysM"/>
    <property type="match status" value="1"/>
</dbReference>
<dbReference type="InterPro" id="IPR050570">
    <property type="entry name" value="Cell_wall_metabolism_enzyme"/>
</dbReference>
<dbReference type="GO" id="GO:0004222">
    <property type="term" value="F:metalloendopeptidase activity"/>
    <property type="evidence" value="ECO:0007669"/>
    <property type="project" value="TreeGrafter"/>
</dbReference>
<dbReference type="EMBL" id="MRCG01000017">
    <property type="protein sequence ID" value="OKH45442.1"/>
    <property type="molecule type" value="Genomic_DNA"/>
</dbReference>
<dbReference type="SUPFAM" id="SSF54106">
    <property type="entry name" value="LysM domain"/>
    <property type="match status" value="1"/>
</dbReference>
<dbReference type="Pfam" id="PF01551">
    <property type="entry name" value="Peptidase_M23"/>
    <property type="match status" value="1"/>
</dbReference>
<dbReference type="Gene3D" id="3.10.350.10">
    <property type="entry name" value="LysM domain"/>
    <property type="match status" value="1"/>
</dbReference>
<dbReference type="PANTHER" id="PTHR21666">
    <property type="entry name" value="PEPTIDASE-RELATED"/>
    <property type="match status" value="1"/>
</dbReference>
<dbReference type="InterPro" id="IPR036779">
    <property type="entry name" value="LysM_dom_sf"/>
</dbReference>
<accession>A0A1U7J141</accession>
<name>A0A1U7J141_9CYAN</name>
<sequence>MVGLAVALPFGGLTAPEAIAQTGSAACSQPALSRLTRHRVAQGETLAVIAQRYSLLPATIMGLNPAVQEGTVRPGQELLIPPFNGIRVSVAPGQTWQQVARAYNSRPDVLFEVNGCVSTIPATIFLPGVNWFPGVATTAATAAPATPLQGYPLPQRSQVIVNYGWQPDSAQGKLVFNTGVALASAASTPALAVGAGTVAFAGTDATYGNLVVINHAQGLQTRYANLAALNVRAGQTVRQGDRLGAIATPEGGDDAFLFFEVRLNSTAGWVAQDPQDYVPTMVLR</sequence>
<gene>
    <name evidence="2" type="ORF">NIES30_19825</name>
</gene>
<dbReference type="STRING" id="549789.NIES30_19825"/>
<dbReference type="PROSITE" id="PS51782">
    <property type="entry name" value="LYSM"/>
    <property type="match status" value="1"/>
</dbReference>
<protein>
    <submittedName>
        <fullName evidence="2">Peptidase</fullName>
    </submittedName>
</protein>
<dbReference type="Proteomes" id="UP000185557">
    <property type="component" value="Unassembled WGS sequence"/>
</dbReference>
<dbReference type="InterPro" id="IPR011055">
    <property type="entry name" value="Dup_hybrid_motif"/>
</dbReference>
<dbReference type="CDD" id="cd12797">
    <property type="entry name" value="M23_peptidase"/>
    <property type="match status" value="1"/>
</dbReference>
<dbReference type="PANTHER" id="PTHR21666:SF290">
    <property type="entry name" value="PEPTIDASE M23 DOMAIN PROTEIN"/>
    <property type="match status" value="1"/>
</dbReference>
<dbReference type="Gene3D" id="2.70.70.10">
    <property type="entry name" value="Glucose Permease (Domain IIA)"/>
    <property type="match status" value="1"/>
</dbReference>
<dbReference type="InterPro" id="IPR018392">
    <property type="entry name" value="LysM"/>
</dbReference>
<dbReference type="AlphaFoldDB" id="A0A1U7J141"/>
<feature type="domain" description="LysM" evidence="1">
    <location>
        <begin position="36"/>
        <end position="80"/>
    </location>
</feature>
<reference evidence="2 3" key="1">
    <citation type="submission" date="2016-11" db="EMBL/GenBank/DDBJ databases">
        <title>Draft Genome Sequences of Nine Cyanobacterial Strains from Diverse Habitats.</title>
        <authorList>
            <person name="Zhu T."/>
            <person name="Hou S."/>
            <person name="Lu X."/>
            <person name="Hess W.R."/>
        </authorList>
    </citation>
    <scope>NUCLEOTIDE SEQUENCE [LARGE SCALE GENOMIC DNA]</scope>
    <source>
        <strain evidence="2 3">NIES-30</strain>
    </source>
</reference>
<proteinExistence type="predicted"/>
<keyword evidence="3" id="KW-1185">Reference proteome</keyword>
<evidence type="ECO:0000259" key="1">
    <source>
        <dbReference type="PROSITE" id="PS51782"/>
    </source>
</evidence>
<dbReference type="InterPro" id="IPR016047">
    <property type="entry name" value="M23ase_b-sheet_dom"/>
</dbReference>
<comment type="caution">
    <text evidence="2">The sequence shown here is derived from an EMBL/GenBank/DDBJ whole genome shotgun (WGS) entry which is preliminary data.</text>
</comment>
<dbReference type="CDD" id="cd00118">
    <property type="entry name" value="LysM"/>
    <property type="match status" value="1"/>
</dbReference>
<evidence type="ECO:0000313" key="3">
    <source>
        <dbReference type="Proteomes" id="UP000185557"/>
    </source>
</evidence>